<dbReference type="Proteomes" id="UP000030528">
    <property type="component" value="Unassembled WGS sequence"/>
</dbReference>
<dbReference type="FunFam" id="3.40.50.620:FF:000013">
    <property type="entry name" value="Pantothenate synthetase"/>
    <property type="match status" value="1"/>
</dbReference>
<gene>
    <name evidence="9" type="primary">panC</name>
    <name evidence="10" type="ORF">N781_17715</name>
</gene>
<accession>A0A0A5GJH3</accession>
<feature type="binding site" evidence="9">
    <location>
        <position position="153"/>
    </location>
    <ligand>
        <name>(R)-pantoate</name>
        <dbReference type="ChEBI" id="CHEBI:15980"/>
    </ligand>
</feature>
<dbReference type="InterPro" id="IPR042176">
    <property type="entry name" value="Pantoate_ligase_C"/>
</dbReference>
<feature type="binding site" evidence="9">
    <location>
        <begin position="184"/>
        <end position="187"/>
    </location>
    <ligand>
        <name>ATP</name>
        <dbReference type="ChEBI" id="CHEBI:30616"/>
    </ligand>
</feature>
<dbReference type="SUPFAM" id="SSF52374">
    <property type="entry name" value="Nucleotidylyl transferase"/>
    <property type="match status" value="1"/>
</dbReference>
<keyword evidence="4 9" id="KW-0436">Ligase</keyword>
<dbReference type="InterPro" id="IPR003721">
    <property type="entry name" value="Pantoate_ligase"/>
</dbReference>
<comment type="function">
    <text evidence="9">Catalyzes the condensation of pantoate with beta-alanine in an ATP-dependent reaction via a pantoyl-adenylate intermediate.</text>
</comment>
<dbReference type="Pfam" id="PF02569">
    <property type="entry name" value="Pantoate_ligase"/>
    <property type="match status" value="1"/>
</dbReference>
<dbReference type="NCBIfam" id="TIGR00125">
    <property type="entry name" value="cyt_tran_rel"/>
    <property type="match status" value="1"/>
</dbReference>
<evidence type="ECO:0000256" key="9">
    <source>
        <dbReference type="HAMAP-Rule" id="MF_00158"/>
    </source>
</evidence>
<dbReference type="Gene3D" id="3.40.50.620">
    <property type="entry name" value="HUPs"/>
    <property type="match status" value="1"/>
</dbReference>
<keyword evidence="7 9" id="KW-0067">ATP-binding</keyword>
<dbReference type="FunFam" id="3.30.1300.10:FF:000001">
    <property type="entry name" value="Pantothenate synthetase"/>
    <property type="match status" value="1"/>
</dbReference>
<dbReference type="STRING" id="1385510.GCA_000425205_00720"/>
<dbReference type="GO" id="GO:0005829">
    <property type="term" value="C:cytosol"/>
    <property type="evidence" value="ECO:0007669"/>
    <property type="project" value="TreeGrafter"/>
</dbReference>
<protein>
    <recommendedName>
        <fullName evidence="9">Pantothenate synthetase</fullName>
        <shortName evidence="9">PS</shortName>
        <ecNumber evidence="9">6.3.2.1</ecNumber>
    </recommendedName>
    <alternativeName>
        <fullName evidence="9">Pantoate--beta-alanine ligase</fullName>
    </alternativeName>
    <alternativeName>
        <fullName evidence="9">Pantoate-activating enzyme</fullName>
    </alternativeName>
</protein>
<comment type="subcellular location">
    <subcellularLocation>
        <location evidence="9">Cytoplasm</location>
    </subcellularLocation>
</comment>
<dbReference type="AlphaFoldDB" id="A0A0A5GJH3"/>
<proteinExistence type="inferred from homology"/>
<evidence type="ECO:0000313" key="10">
    <source>
        <dbReference type="EMBL" id="KGX92139.1"/>
    </source>
</evidence>
<dbReference type="RefSeq" id="WP_026799490.1">
    <property type="nucleotide sequence ID" value="NZ_AULI01000002.1"/>
</dbReference>
<evidence type="ECO:0000256" key="5">
    <source>
        <dbReference type="ARBA" id="ARBA00022655"/>
    </source>
</evidence>
<evidence type="ECO:0000256" key="2">
    <source>
        <dbReference type="ARBA" id="ARBA00009256"/>
    </source>
</evidence>
<dbReference type="PANTHER" id="PTHR21299:SF1">
    <property type="entry name" value="PANTOATE--BETA-ALANINE LIGASE"/>
    <property type="match status" value="1"/>
</dbReference>
<sequence>MRIFSTATELQQELAHLRADGATIGFVPTMGYLHEGHKSLLLEARNQNDIVVLSIFVNPLQFGANEDLDRYPRDEKRDMLVALETEVDFVFMPDVSDMYPESPLVTVKVQSGVDVLCGSSRPGHFDGVATVLTKLFTIIMPTRTYFGEKDAQQLAIVAGLIRDFNFPIELIPVPTRREADGLAMSSRNVYLHEDERKVAPKLQEALQIGRGMIVAGERDVETIRQAVSHFINTHTHGKIDYVDLLAYPSLERIHRVEGQVILALAVYFQQARLIDNVIMDQHGHQSTVLR</sequence>
<dbReference type="EMBL" id="AVPE01000007">
    <property type="protein sequence ID" value="KGX92139.1"/>
    <property type="molecule type" value="Genomic_DNA"/>
</dbReference>
<comment type="caution">
    <text evidence="9">Lacks conserved residue(s) required for the propagation of feature annotation.</text>
</comment>
<comment type="subunit">
    <text evidence="9">Homodimer.</text>
</comment>
<comment type="similarity">
    <text evidence="2 9">Belongs to the pantothenate synthetase family.</text>
</comment>
<keyword evidence="6 9" id="KW-0547">Nucleotide-binding</keyword>
<evidence type="ECO:0000256" key="8">
    <source>
        <dbReference type="ARBA" id="ARBA00048258"/>
    </source>
</evidence>
<dbReference type="Gene3D" id="3.30.1300.10">
    <property type="entry name" value="Pantoate-beta-alanine ligase, C-terminal domain"/>
    <property type="match status" value="1"/>
</dbReference>
<feature type="binding site" evidence="9">
    <location>
        <begin position="30"/>
        <end position="37"/>
    </location>
    <ligand>
        <name>ATP</name>
        <dbReference type="ChEBI" id="CHEBI:30616"/>
    </ligand>
</feature>
<dbReference type="GO" id="GO:0005524">
    <property type="term" value="F:ATP binding"/>
    <property type="evidence" value="ECO:0007669"/>
    <property type="project" value="UniProtKB-KW"/>
</dbReference>
<dbReference type="UniPathway" id="UPA00028">
    <property type="reaction ID" value="UER00005"/>
</dbReference>
<dbReference type="eggNOG" id="COG0414">
    <property type="taxonomic scope" value="Bacteria"/>
</dbReference>
<comment type="catalytic activity">
    <reaction evidence="8 9">
        <text>(R)-pantoate + beta-alanine + ATP = (R)-pantothenate + AMP + diphosphate + H(+)</text>
        <dbReference type="Rhea" id="RHEA:10912"/>
        <dbReference type="ChEBI" id="CHEBI:15378"/>
        <dbReference type="ChEBI" id="CHEBI:15980"/>
        <dbReference type="ChEBI" id="CHEBI:29032"/>
        <dbReference type="ChEBI" id="CHEBI:30616"/>
        <dbReference type="ChEBI" id="CHEBI:33019"/>
        <dbReference type="ChEBI" id="CHEBI:57966"/>
        <dbReference type="ChEBI" id="CHEBI:456215"/>
        <dbReference type="EC" id="6.3.2.1"/>
    </reaction>
</comment>
<dbReference type="PANTHER" id="PTHR21299">
    <property type="entry name" value="CYTIDYLATE KINASE/PANTOATE-BETA-ALANINE LIGASE"/>
    <property type="match status" value="1"/>
</dbReference>
<dbReference type="InterPro" id="IPR014729">
    <property type="entry name" value="Rossmann-like_a/b/a_fold"/>
</dbReference>
<dbReference type="InterPro" id="IPR004821">
    <property type="entry name" value="Cyt_trans-like"/>
</dbReference>
<evidence type="ECO:0000256" key="7">
    <source>
        <dbReference type="ARBA" id="ARBA00022840"/>
    </source>
</evidence>
<dbReference type="GO" id="GO:0015940">
    <property type="term" value="P:pantothenate biosynthetic process"/>
    <property type="evidence" value="ECO:0007669"/>
    <property type="project" value="UniProtKB-UniRule"/>
</dbReference>
<evidence type="ECO:0000256" key="1">
    <source>
        <dbReference type="ARBA" id="ARBA00004990"/>
    </source>
</evidence>
<reference evidence="10 11" key="1">
    <citation type="submission" date="2013-08" db="EMBL/GenBank/DDBJ databases">
        <authorList>
            <person name="Huang J."/>
            <person name="Wang G."/>
        </authorList>
    </citation>
    <scope>NUCLEOTIDE SEQUENCE [LARGE SCALE GENOMIC DNA]</scope>
    <source>
        <strain evidence="10 11">JSM 076056</strain>
    </source>
</reference>
<dbReference type="CDD" id="cd00560">
    <property type="entry name" value="PanC"/>
    <property type="match status" value="1"/>
</dbReference>
<evidence type="ECO:0000256" key="4">
    <source>
        <dbReference type="ARBA" id="ARBA00022598"/>
    </source>
</evidence>
<feature type="binding site" evidence="9">
    <location>
        <position position="61"/>
    </location>
    <ligand>
        <name>beta-alanine</name>
        <dbReference type="ChEBI" id="CHEBI:57966"/>
    </ligand>
</feature>
<name>A0A0A5GJH3_9BACI</name>
<comment type="pathway">
    <text evidence="1 9">Cofactor biosynthesis; (R)-pantothenate biosynthesis; (R)-pantothenate from (R)-pantoate and beta-alanine: step 1/1.</text>
</comment>
<evidence type="ECO:0000256" key="3">
    <source>
        <dbReference type="ARBA" id="ARBA00022490"/>
    </source>
</evidence>
<keyword evidence="3 9" id="KW-0963">Cytoplasm</keyword>
<dbReference type="GO" id="GO:0004592">
    <property type="term" value="F:pantoate-beta-alanine ligase activity"/>
    <property type="evidence" value="ECO:0007669"/>
    <property type="project" value="UniProtKB-UniRule"/>
</dbReference>
<keyword evidence="5 9" id="KW-0566">Pantothenate biosynthesis</keyword>
<feature type="active site" description="Proton donor" evidence="9">
    <location>
        <position position="37"/>
    </location>
</feature>
<dbReference type="EC" id="6.3.2.1" evidence="9"/>
<keyword evidence="11" id="KW-1185">Reference proteome</keyword>
<dbReference type="NCBIfam" id="TIGR00018">
    <property type="entry name" value="panC"/>
    <property type="match status" value="1"/>
</dbReference>
<comment type="caution">
    <text evidence="10">The sequence shown here is derived from an EMBL/GenBank/DDBJ whole genome shotgun (WGS) entry which is preliminary data.</text>
</comment>
<organism evidence="10 11">
    <name type="scientific">Pontibacillus halophilus JSM 076056 = DSM 19796</name>
    <dbReference type="NCBI Taxonomy" id="1385510"/>
    <lineage>
        <taxon>Bacteria</taxon>
        <taxon>Bacillati</taxon>
        <taxon>Bacillota</taxon>
        <taxon>Bacilli</taxon>
        <taxon>Bacillales</taxon>
        <taxon>Bacillaceae</taxon>
        <taxon>Pontibacillus</taxon>
    </lineage>
</organism>
<evidence type="ECO:0000313" key="11">
    <source>
        <dbReference type="Proteomes" id="UP000030528"/>
    </source>
</evidence>
<evidence type="ECO:0000256" key="6">
    <source>
        <dbReference type="ARBA" id="ARBA00022741"/>
    </source>
</evidence>
<comment type="miscellaneous">
    <text evidence="9">The reaction proceeds by a bi uni uni bi ping pong mechanism.</text>
</comment>
<feature type="binding site" evidence="9">
    <location>
        <begin position="147"/>
        <end position="150"/>
    </location>
    <ligand>
        <name>ATP</name>
        <dbReference type="ChEBI" id="CHEBI:30616"/>
    </ligand>
</feature>
<dbReference type="HAMAP" id="MF_00158">
    <property type="entry name" value="PanC"/>
    <property type="match status" value="1"/>
</dbReference>
<dbReference type="OrthoDB" id="9773087at2"/>
<feature type="binding site" evidence="9">
    <location>
        <position position="61"/>
    </location>
    <ligand>
        <name>(R)-pantoate</name>
        <dbReference type="ChEBI" id="CHEBI:15980"/>
    </ligand>
</feature>